<dbReference type="Pfam" id="PF08125">
    <property type="entry name" value="Mannitol_dh_C"/>
    <property type="match status" value="1"/>
</dbReference>
<dbReference type="Proteomes" id="UP000542742">
    <property type="component" value="Unassembled WGS sequence"/>
</dbReference>
<dbReference type="SUPFAM" id="SSF51735">
    <property type="entry name" value="NAD(P)-binding Rossmann-fold domains"/>
    <property type="match status" value="1"/>
</dbReference>
<dbReference type="InterPro" id="IPR008927">
    <property type="entry name" value="6-PGluconate_DH-like_C_sf"/>
</dbReference>
<dbReference type="PANTHER" id="PTHR43362">
    <property type="entry name" value="MANNITOL DEHYDROGENASE DSF1-RELATED"/>
    <property type="match status" value="1"/>
</dbReference>
<evidence type="ECO:0000256" key="5">
    <source>
        <dbReference type="ARBA" id="ARBA00023027"/>
    </source>
</evidence>
<dbReference type="InterPro" id="IPR013131">
    <property type="entry name" value="Mannitol_DH_N"/>
</dbReference>
<evidence type="ECO:0000313" key="9">
    <source>
        <dbReference type="EMBL" id="MBB4689928.1"/>
    </source>
</evidence>
<reference evidence="9 10" key="1">
    <citation type="submission" date="2020-08" db="EMBL/GenBank/DDBJ databases">
        <title>Sequencing the genomes of 1000 actinobacteria strains.</title>
        <authorList>
            <person name="Klenk H.-P."/>
        </authorList>
    </citation>
    <scope>NUCLEOTIDE SEQUENCE [LARGE SCALE GENOMIC DNA]</scope>
    <source>
        <strain evidence="9 10">DSM 45518</strain>
    </source>
</reference>
<evidence type="ECO:0000256" key="4">
    <source>
        <dbReference type="ARBA" id="ARBA00023002"/>
    </source>
</evidence>
<evidence type="ECO:0000259" key="7">
    <source>
        <dbReference type="Pfam" id="PF01232"/>
    </source>
</evidence>
<keyword evidence="10" id="KW-1185">Reference proteome</keyword>
<evidence type="ECO:0000256" key="1">
    <source>
        <dbReference type="ARBA" id="ARBA00006541"/>
    </source>
</evidence>
<evidence type="ECO:0000256" key="2">
    <source>
        <dbReference type="ARBA" id="ARBA00012939"/>
    </source>
</evidence>
<evidence type="ECO:0000256" key="3">
    <source>
        <dbReference type="ARBA" id="ARBA00016219"/>
    </source>
</evidence>
<feature type="domain" description="Mannitol dehydrogenase N-terminal" evidence="7">
    <location>
        <begin position="40"/>
        <end position="286"/>
    </location>
</feature>
<evidence type="ECO:0000256" key="6">
    <source>
        <dbReference type="ARBA" id="ARBA00048615"/>
    </source>
</evidence>
<dbReference type="InterPro" id="IPR036291">
    <property type="entry name" value="NAD(P)-bd_dom_sf"/>
</dbReference>
<dbReference type="PRINTS" id="PR00084">
    <property type="entry name" value="MTLDHDRGNASE"/>
</dbReference>
<protein>
    <recommendedName>
        <fullName evidence="3">Mannitol-1-phosphate 5-dehydrogenase</fullName>
        <ecNumber evidence="2">1.1.1.17</ecNumber>
    </recommendedName>
</protein>
<dbReference type="GO" id="GO:0019594">
    <property type="term" value="P:mannitol metabolic process"/>
    <property type="evidence" value="ECO:0007669"/>
    <property type="project" value="InterPro"/>
</dbReference>
<dbReference type="InterPro" id="IPR013328">
    <property type="entry name" value="6PGD_dom2"/>
</dbReference>
<name>A0A7W7CMR3_9ACTN</name>
<dbReference type="InterPro" id="IPR023027">
    <property type="entry name" value="Mannitol_DH_CS"/>
</dbReference>
<keyword evidence="5" id="KW-0520">NAD</keyword>
<sequence>MTSYDISTAADPVALTAAALVSLPEGVDAPGYDRAALRSGVVHFGVGGFHRAHQAVYFDELARRGLADGWGLTGVGLHRPEMGEVMRAQDCLYLVVARGAHGTTARVVGVMGTYLFAPDQREAVLQTLSDPATKLVTLTITGSGYLLNPDGDFSDDDPLVAAELEDPGRPDTVFGYLVEALDRRRAAGVAPFTVLSCDNIPSNGTAARTMVVSFAQLRDSELARWIEDNVAFPASMVDRITPETTPEERDRIVRSLGVDDRWPVITEPFSQWVIEDVFCNDRPPLDEVGVQYVADVAPYELTKKRLLNASHCALGYLGYLAGHRTTAEVMADPAYAAYIAALIDEVTPLLPRVDGIDLSAYKKSLLERLANPEMADQLSRLCRRGSTKVPSYLLPSIIETRAAGRPAPMLTLAVAGWFRYLQGHDYAGEPIDVEGPRRDEFVALARQEDADPRPLLTVRDVFGDLADDASFVRDLHVASEALRAGPRDTIETWLAVSGGAR</sequence>
<gene>
    <name evidence="9" type="ORF">BKA14_000076</name>
</gene>
<dbReference type="PROSITE" id="PS00974">
    <property type="entry name" value="MANNITOL_DHGENASE"/>
    <property type="match status" value="1"/>
</dbReference>
<dbReference type="InterPro" id="IPR013118">
    <property type="entry name" value="Mannitol_DH_C"/>
</dbReference>
<feature type="domain" description="Mannitol dehydrogenase C-terminal" evidence="8">
    <location>
        <begin position="295"/>
        <end position="481"/>
    </location>
</feature>
<accession>A0A7W7CMR3</accession>
<dbReference type="InterPro" id="IPR000669">
    <property type="entry name" value="Mannitol_DH"/>
</dbReference>
<comment type="catalytic activity">
    <reaction evidence="6">
        <text>D-mannitol 1-phosphate + NAD(+) = beta-D-fructose 6-phosphate + NADH + H(+)</text>
        <dbReference type="Rhea" id="RHEA:19661"/>
        <dbReference type="ChEBI" id="CHEBI:15378"/>
        <dbReference type="ChEBI" id="CHEBI:57540"/>
        <dbReference type="ChEBI" id="CHEBI:57634"/>
        <dbReference type="ChEBI" id="CHEBI:57945"/>
        <dbReference type="ChEBI" id="CHEBI:61381"/>
        <dbReference type="EC" id="1.1.1.17"/>
    </reaction>
</comment>
<dbReference type="GO" id="GO:0008926">
    <property type="term" value="F:mannitol-1-phosphate 5-dehydrogenase activity"/>
    <property type="evidence" value="ECO:0007669"/>
    <property type="project" value="UniProtKB-EC"/>
</dbReference>
<dbReference type="PANTHER" id="PTHR43362:SF1">
    <property type="entry name" value="MANNITOL DEHYDROGENASE 2-RELATED"/>
    <property type="match status" value="1"/>
</dbReference>
<dbReference type="Pfam" id="PF01232">
    <property type="entry name" value="Mannitol_dh"/>
    <property type="match status" value="1"/>
</dbReference>
<evidence type="ECO:0000313" key="10">
    <source>
        <dbReference type="Proteomes" id="UP000542742"/>
    </source>
</evidence>
<dbReference type="EC" id="1.1.1.17" evidence="2"/>
<organism evidence="9 10">
    <name type="scientific">Paractinoplanes abujensis</name>
    <dbReference type="NCBI Taxonomy" id="882441"/>
    <lineage>
        <taxon>Bacteria</taxon>
        <taxon>Bacillati</taxon>
        <taxon>Actinomycetota</taxon>
        <taxon>Actinomycetes</taxon>
        <taxon>Micromonosporales</taxon>
        <taxon>Micromonosporaceae</taxon>
        <taxon>Paractinoplanes</taxon>
    </lineage>
</organism>
<dbReference type="SUPFAM" id="SSF48179">
    <property type="entry name" value="6-phosphogluconate dehydrogenase C-terminal domain-like"/>
    <property type="match status" value="1"/>
</dbReference>
<dbReference type="Gene3D" id="3.40.50.720">
    <property type="entry name" value="NAD(P)-binding Rossmann-like Domain"/>
    <property type="match status" value="1"/>
</dbReference>
<comment type="similarity">
    <text evidence="1">Belongs to the mannitol dehydrogenase family.</text>
</comment>
<dbReference type="InterPro" id="IPR050988">
    <property type="entry name" value="Mannitol_DH/Oxidoreductase"/>
</dbReference>
<keyword evidence="4 9" id="KW-0560">Oxidoreductase</keyword>
<proteinExistence type="inferred from homology"/>
<dbReference type="AlphaFoldDB" id="A0A7W7CMR3"/>
<evidence type="ECO:0000259" key="8">
    <source>
        <dbReference type="Pfam" id="PF08125"/>
    </source>
</evidence>
<dbReference type="EMBL" id="JACHMF010000001">
    <property type="protein sequence ID" value="MBB4689928.1"/>
    <property type="molecule type" value="Genomic_DNA"/>
</dbReference>
<dbReference type="RefSeq" id="WP_184948964.1">
    <property type="nucleotide sequence ID" value="NZ_BOMC01000081.1"/>
</dbReference>
<comment type="caution">
    <text evidence="9">The sequence shown here is derived from an EMBL/GenBank/DDBJ whole genome shotgun (WGS) entry which is preliminary data.</text>
</comment>
<dbReference type="Gene3D" id="1.10.1040.10">
    <property type="entry name" value="N-(1-d-carboxylethyl)-l-norvaline Dehydrogenase, domain 2"/>
    <property type="match status" value="1"/>
</dbReference>